<gene>
    <name evidence="2" type="ORF">ET989_05520</name>
</gene>
<evidence type="ECO:0000256" key="1">
    <source>
        <dbReference type="SAM" id="MobiDB-lite"/>
    </source>
</evidence>
<organism evidence="2 3">
    <name type="scientific">Propioniciclava sinopodophylli</name>
    <dbReference type="NCBI Taxonomy" id="1837344"/>
    <lineage>
        <taxon>Bacteria</taxon>
        <taxon>Bacillati</taxon>
        <taxon>Actinomycetota</taxon>
        <taxon>Actinomycetes</taxon>
        <taxon>Propionibacteriales</taxon>
        <taxon>Propionibacteriaceae</taxon>
        <taxon>Propioniciclava</taxon>
    </lineage>
</organism>
<evidence type="ECO:0000313" key="3">
    <source>
        <dbReference type="Proteomes" id="UP000292373"/>
    </source>
</evidence>
<evidence type="ECO:0000313" key="2">
    <source>
        <dbReference type="EMBL" id="TBT85912.1"/>
    </source>
</evidence>
<accession>A0A4Q9KEW0</accession>
<proteinExistence type="predicted"/>
<keyword evidence="3" id="KW-1185">Reference proteome</keyword>
<evidence type="ECO:0008006" key="4">
    <source>
        <dbReference type="Google" id="ProtNLM"/>
    </source>
</evidence>
<reference evidence="2 3" key="1">
    <citation type="submission" date="2019-01" db="EMBL/GenBank/DDBJ databases">
        <title>Lactibacter flavus gen. nov., sp. nov., a novel bacterium of the family Propionibacteriaceae isolated from raw milk and dairy products.</title>
        <authorList>
            <person name="Huptas C."/>
            <person name="Wenning M."/>
            <person name="Breitenwieser F."/>
            <person name="Doll E."/>
            <person name="Von Neubeck M."/>
            <person name="Busse H.-J."/>
            <person name="Scherer S."/>
        </authorList>
    </citation>
    <scope>NUCLEOTIDE SEQUENCE [LARGE SCALE GENOMIC DNA]</scope>
    <source>
        <strain evidence="2 3">KCTC 33808</strain>
    </source>
</reference>
<comment type="caution">
    <text evidence="2">The sequence shown here is derived from an EMBL/GenBank/DDBJ whole genome shotgun (WGS) entry which is preliminary data.</text>
</comment>
<protein>
    <recommendedName>
        <fullName evidence="4">ATP/GTP-binding protein</fullName>
    </recommendedName>
</protein>
<name>A0A4Q9KEW0_9ACTN</name>
<feature type="compositionally biased region" description="Polar residues" evidence="1">
    <location>
        <begin position="1"/>
        <end position="17"/>
    </location>
</feature>
<feature type="region of interest" description="Disordered" evidence="1">
    <location>
        <begin position="1"/>
        <end position="43"/>
    </location>
</feature>
<dbReference type="OrthoDB" id="3734102at2"/>
<dbReference type="EMBL" id="SDMQ01000004">
    <property type="protein sequence ID" value="TBT85912.1"/>
    <property type="molecule type" value="Genomic_DNA"/>
</dbReference>
<dbReference type="RefSeq" id="WP_131167561.1">
    <property type="nucleotide sequence ID" value="NZ_SDMQ01000004.1"/>
</dbReference>
<dbReference type="Proteomes" id="UP000292373">
    <property type="component" value="Unassembled WGS sequence"/>
</dbReference>
<sequence length="248" mass="27018">MSVKTPATQTRNPQYQTEDAWDAGRDHTLKRATSSRPAVPEYDYGKNRMPASFSRVFAPECWDAGREVDDCLPGERADEAVEAAPPTRDQVESVVRTLVARLRLPDSVPTFGPDPSVNEWNMAVVGHPLWLWVDTPDRMATSVSGYGITIRMDAKRSGVTFAMGDGSAVRCTTMTPYTESVEAGAPSPTCGYTYSKASLPKGSYTVTATAHWGIDWSAIGYTGTIPLNIADSRELPVGELQAVVVRDR</sequence>
<dbReference type="AlphaFoldDB" id="A0A4Q9KEW0"/>